<keyword evidence="1" id="KW-0812">Transmembrane</keyword>
<accession>A0A061EE30</accession>
<proteinExistence type="predicted"/>
<dbReference type="HOGENOM" id="CLU_1117355_0_0_1"/>
<reference evidence="2 3" key="1">
    <citation type="journal article" date="2013" name="Genome Biol.">
        <title>The genome sequence of the most widely cultivated cacao type and its use to identify candidate genes regulating pod color.</title>
        <authorList>
            <person name="Motamayor J.C."/>
            <person name="Mockaitis K."/>
            <person name="Schmutz J."/>
            <person name="Haiminen N."/>
            <person name="Iii D.L."/>
            <person name="Cornejo O."/>
            <person name="Findley S.D."/>
            <person name="Zheng P."/>
            <person name="Utro F."/>
            <person name="Royaert S."/>
            <person name="Saski C."/>
            <person name="Jenkins J."/>
            <person name="Podicheti R."/>
            <person name="Zhao M."/>
            <person name="Scheffler B.E."/>
            <person name="Stack J.C."/>
            <person name="Feltus F.A."/>
            <person name="Mustiga G.M."/>
            <person name="Amores F."/>
            <person name="Phillips W."/>
            <person name="Marelli J.P."/>
            <person name="May G.D."/>
            <person name="Shapiro H."/>
            <person name="Ma J."/>
            <person name="Bustamante C.D."/>
            <person name="Schnell R.J."/>
            <person name="Main D."/>
            <person name="Gilbert D."/>
            <person name="Parida L."/>
            <person name="Kuhn D.N."/>
        </authorList>
    </citation>
    <scope>NUCLEOTIDE SEQUENCE [LARGE SCALE GENOMIC DNA]</scope>
    <source>
        <strain evidence="3">cv. Matina 1-6</strain>
    </source>
</reference>
<sequence>MLRNTMELFVAHSGCSCEGIDVLIRPIGGLKVLITFDKTGYMECLLENYLELFSLWFEMIHPFYKTKNLVGFGCSTFLSISSIFLFMKMRDRWGKFIKVDKATFGLERFDYARILINVDINVIFLESMTLLVNGKPINIQVQVEKYVGNEMFSNGLEFGQKNGIESVDVMADECYDKATRGAREVIGPIDNDQQNPVPSLCNNPHLDNLQIEENIGNKANYNGQHVLDMLGNDIGSGNLFDVVVDSKKA</sequence>
<evidence type="ECO:0000313" key="3">
    <source>
        <dbReference type="Proteomes" id="UP000026915"/>
    </source>
</evidence>
<evidence type="ECO:0008006" key="4">
    <source>
        <dbReference type="Google" id="ProtNLM"/>
    </source>
</evidence>
<evidence type="ECO:0000256" key="1">
    <source>
        <dbReference type="SAM" id="Phobius"/>
    </source>
</evidence>
<name>A0A061EE30_THECC</name>
<feature type="transmembrane region" description="Helical" evidence="1">
    <location>
        <begin position="69"/>
        <end position="87"/>
    </location>
</feature>
<dbReference type="InParanoid" id="A0A061EE30"/>
<evidence type="ECO:0000313" key="2">
    <source>
        <dbReference type="EMBL" id="EOY00554.1"/>
    </source>
</evidence>
<keyword evidence="1" id="KW-0472">Membrane</keyword>
<organism evidence="2 3">
    <name type="scientific">Theobroma cacao</name>
    <name type="common">Cacao</name>
    <name type="synonym">Cocoa</name>
    <dbReference type="NCBI Taxonomy" id="3641"/>
    <lineage>
        <taxon>Eukaryota</taxon>
        <taxon>Viridiplantae</taxon>
        <taxon>Streptophyta</taxon>
        <taxon>Embryophyta</taxon>
        <taxon>Tracheophyta</taxon>
        <taxon>Spermatophyta</taxon>
        <taxon>Magnoliopsida</taxon>
        <taxon>eudicotyledons</taxon>
        <taxon>Gunneridae</taxon>
        <taxon>Pentapetalae</taxon>
        <taxon>rosids</taxon>
        <taxon>malvids</taxon>
        <taxon>Malvales</taxon>
        <taxon>Malvaceae</taxon>
        <taxon>Byttnerioideae</taxon>
        <taxon>Theobroma</taxon>
    </lineage>
</organism>
<protein>
    <recommendedName>
        <fullName evidence="4">DUF4283 domain-containing protein</fullName>
    </recommendedName>
</protein>
<keyword evidence="3" id="KW-1185">Reference proteome</keyword>
<dbReference type="Gramene" id="EOY00554">
    <property type="protein sequence ID" value="EOY00554"/>
    <property type="gene ID" value="TCM_010446"/>
</dbReference>
<dbReference type="AlphaFoldDB" id="A0A061EE30"/>
<dbReference type="Proteomes" id="UP000026915">
    <property type="component" value="Chromosome 2"/>
</dbReference>
<keyword evidence="1" id="KW-1133">Transmembrane helix</keyword>
<dbReference type="EMBL" id="CM001880">
    <property type="protein sequence ID" value="EOY00554.1"/>
    <property type="molecule type" value="Genomic_DNA"/>
</dbReference>
<gene>
    <name evidence="2" type="ORF">TCM_010446</name>
</gene>